<evidence type="ECO:0000256" key="3">
    <source>
        <dbReference type="ARBA" id="ARBA00023033"/>
    </source>
</evidence>
<dbReference type="PANTHER" id="PTHR13789:SF309">
    <property type="entry name" value="PUTATIVE (AFU_ORTHOLOGUE AFUA_6G14510)-RELATED"/>
    <property type="match status" value="1"/>
</dbReference>
<evidence type="ECO:0000313" key="6">
    <source>
        <dbReference type="EMBL" id="KAF7297002.1"/>
    </source>
</evidence>
<dbReference type="AlphaFoldDB" id="A0A8H6VX13"/>
<accession>A0A8H6VX13</accession>
<gene>
    <name evidence="6" type="ORF">MIND_00932500</name>
</gene>
<protein>
    <submittedName>
        <fullName evidence="6">FAD-binding-3 domain-containing protein</fullName>
    </submittedName>
</protein>
<dbReference type="InterPro" id="IPR023753">
    <property type="entry name" value="FAD/NAD-binding_dom"/>
</dbReference>
<organism evidence="6 7">
    <name type="scientific">Mycena indigotica</name>
    <dbReference type="NCBI Taxonomy" id="2126181"/>
    <lineage>
        <taxon>Eukaryota</taxon>
        <taxon>Fungi</taxon>
        <taxon>Dikarya</taxon>
        <taxon>Basidiomycota</taxon>
        <taxon>Agaricomycotina</taxon>
        <taxon>Agaricomycetes</taxon>
        <taxon>Agaricomycetidae</taxon>
        <taxon>Agaricales</taxon>
        <taxon>Marasmiineae</taxon>
        <taxon>Mycenaceae</taxon>
        <taxon>Mycena</taxon>
    </lineage>
</organism>
<feature type="domain" description="FAD/NAD(P)-binding" evidence="5">
    <location>
        <begin position="6"/>
        <end position="185"/>
    </location>
</feature>
<evidence type="ECO:0000259" key="5">
    <source>
        <dbReference type="Pfam" id="PF07992"/>
    </source>
</evidence>
<dbReference type="SUPFAM" id="SSF51905">
    <property type="entry name" value="FAD/NAD(P)-binding domain"/>
    <property type="match status" value="1"/>
</dbReference>
<evidence type="ECO:0000256" key="1">
    <source>
        <dbReference type="ARBA" id="ARBA00007992"/>
    </source>
</evidence>
<dbReference type="Pfam" id="PF07992">
    <property type="entry name" value="Pyr_redox_2"/>
    <property type="match status" value="1"/>
</dbReference>
<feature type="compositionally biased region" description="Acidic residues" evidence="4">
    <location>
        <begin position="208"/>
        <end position="222"/>
    </location>
</feature>
<evidence type="ECO:0000256" key="4">
    <source>
        <dbReference type="SAM" id="MobiDB-lite"/>
    </source>
</evidence>
<reference evidence="6" key="1">
    <citation type="submission" date="2020-05" db="EMBL/GenBank/DDBJ databases">
        <title>Mycena genomes resolve the evolution of fungal bioluminescence.</title>
        <authorList>
            <person name="Tsai I.J."/>
        </authorList>
    </citation>
    <scope>NUCLEOTIDE SEQUENCE</scope>
    <source>
        <strain evidence="6">171206Taipei</strain>
    </source>
</reference>
<sequence>MAEQLDFIIVGASVAGLASGIALKKSGHRVLVVEKAAGLGEGRPTIPYGCARIPPNGSKILSHWGLDKHISALQYQTTSPGFAVFRYEGRGEGQDLMGLQSYDEEMLSEAQGQYLTLRHVDLIHILYNEFLRPMDPPSSVASLDKSRIQVRFNAEVTSIDLEACSVTLQNGEQLTADAIIGADGPNGVVRAALKREEDEERKARATDDGDFWLDSDSESEDSQADKENVSLLVYSATVPKSAMRDHPALAGLLSYNHSAFFGANRAAFVYSVGDNLSCCIYSPEDGPTSKITDILGPVCDSGIRSLALVADSSNKSLHSSGRPLQEHEPLQSWVSESGRVVVLGEAAHPFPAGAVNSYACALEDSVFIGKIFSHTHDRSRIPELLYAFQEHREPRCNLLCDIDMKYVTSLTQDDEDTYITRDAMFRTNYQQGKNVMEIPESHEGQTMEETRMLFSYDAGDDADEWWINWGRFHDFAVRSQEDTCDENGDGELERLPQWQWSQDSDEGSTCWFTDGCDESTPRPGQSFHININAEVEEDETNWLTVYDGSTRRKREVDAKD</sequence>
<dbReference type="Gene3D" id="3.50.50.60">
    <property type="entry name" value="FAD/NAD(P)-binding domain"/>
    <property type="match status" value="1"/>
</dbReference>
<evidence type="ECO:0000313" key="7">
    <source>
        <dbReference type="Proteomes" id="UP000636479"/>
    </source>
</evidence>
<keyword evidence="3" id="KW-0503">Monooxygenase</keyword>
<dbReference type="Proteomes" id="UP000636479">
    <property type="component" value="Unassembled WGS sequence"/>
</dbReference>
<dbReference type="GeneID" id="59348465"/>
<name>A0A8H6VX13_9AGAR</name>
<dbReference type="PANTHER" id="PTHR13789">
    <property type="entry name" value="MONOOXYGENASE"/>
    <property type="match status" value="1"/>
</dbReference>
<feature type="region of interest" description="Disordered" evidence="4">
    <location>
        <begin position="194"/>
        <end position="226"/>
    </location>
</feature>
<evidence type="ECO:0000256" key="2">
    <source>
        <dbReference type="ARBA" id="ARBA00023002"/>
    </source>
</evidence>
<keyword evidence="7" id="KW-1185">Reference proteome</keyword>
<feature type="compositionally biased region" description="Basic and acidic residues" evidence="4">
    <location>
        <begin position="194"/>
        <end position="207"/>
    </location>
</feature>
<dbReference type="InterPro" id="IPR050493">
    <property type="entry name" value="FAD-dep_Monooxygenase_BioMet"/>
</dbReference>
<comment type="similarity">
    <text evidence="1">Belongs to the paxM FAD-dependent monooxygenase family.</text>
</comment>
<proteinExistence type="inferred from homology"/>
<dbReference type="GO" id="GO:0004497">
    <property type="term" value="F:monooxygenase activity"/>
    <property type="evidence" value="ECO:0007669"/>
    <property type="project" value="UniProtKB-KW"/>
</dbReference>
<comment type="caution">
    <text evidence="6">The sequence shown here is derived from an EMBL/GenBank/DDBJ whole genome shotgun (WGS) entry which is preliminary data.</text>
</comment>
<dbReference type="InterPro" id="IPR036188">
    <property type="entry name" value="FAD/NAD-bd_sf"/>
</dbReference>
<dbReference type="EMBL" id="JACAZF010000008">
    <property type="protein sequence ID" value="KAF7297002.1"/>
    <property type="molecule type" value="Genomic_DNA"/>
</dbReference>
<dbReference type="OrthoDB" id="420606at2759"/>
<dbReference type="PRINTS" id="PR00420">
    <property type="entry name" value="RNGMNOXGNASE"/>
</dbReference>
<keyword evidence="2" id="KW-0560">Oxidoreductase</keyword>
<dbReference type="RefSeq" id="XP_037217361.1">
    <property type="nucleotide sequence ID" value="XM_037365949.1"/>
</dbReference>